<reference evidence="1" key="1">
    <citation type="submission" date="2018-05" db="EMBL/GenBank/DDBJ databases">
        <authorList>
            <person name="Lanie J.A."/>
            <person name="Ng W.-L."/>
            <person name="Kazmierczak K.M."/>
            <person name="Andrzejewski T.M."/>
            <person name="Davidsen T.M."/>
            <person name="Wayne K.J."/>
            <person name="Tettelin H."/>
            <person name="Glass J.I."/>
            <person name="Rusch D."/>
            <person name="Podicherti R."/>
            <person name="Tsui H.-C.T."/>
            <person name="Winkler M.E."/>
        </authorList>
    </citation>
    <scope>NUCLEOTIDE SEQUENCE</scope>
</reference>
<protein>
    <submittedName>
        <fullName evidence="1">Uncharacterized protein</fullName>
    </submittedName>
</protein>
<evidence type="ECO:0000313" key="1">
    <source>
        <dbReference type="EMBL" id="SVA86230.1"/>
    </source>
</evidence>
<accession>A0A381ZAI5</accession>
<sequence length="32" mass="3528">MSVSALDLFANLDDTIIILNFLDTKVESSTIK</sequence>
<dbReference type="EMBL" id="UINC01020563">
    <property type="protein sequence ID" value="SVA86230.1"/>
    <property type="molecule type" value="Genomic_DNA"/>
</dbReference>
<name>A0A381ZAI5_9ZZZZ</name>
<dbReference type="AlphaFoldDB" id="A0A381ZAI5"/>
<proteinExistence type="predicted"/>
<gene>
    <name evidence="1" type="ORF">METZ01_LOCUS139084</name>
</gene>
<organism evidence="1">
    <name type="scientific">marine metagenome</name>
    <dbReference type="NCBI Taxonomy" id="408172"/>
    <lineage>
        <taxon>unclassified sequences</taxon>
        <taxon>metagenomes</taxon>
        <taxon>ecological metagenomes</taxon>
    </lineage>
</organism>